<reference evidence="3 4" key="1">
    <citation type="submission" date="2018-08" db="EMBL/GenBank/DDBJ databases">
        <title>Lysobacter weifangensis sp. nov., a new member of the family 'Xanthomonadaceae', isolated from soil in a farmland.</title>
        <authorList>
            <person name="Zhao H."/>
        </authorList>
    </citation>
    <scope>NUCLEOTIDE SEQUENCE [LARGE SCALE GENOMIC DNA]</scope>
    <source>
        <strain evidence="3 4">WF-2</strain>
    </source>
</reference>
<dbReference type="InterPro" id="IPR003848">
    <property type="entry name" value="DUF218"/>
</dbReference>
<dbReference type="GO" id="GO:0043164">
    <property type="term" value="P:Gram-negative-bacterium-type cell wall biogenesis"/>
    <property type="evidence" value="ECO:0007669"/>
    <property type="project" value="TreeGrafter"/>
</dbReference>
<keyword evidence="1" id="KW-0472">Membrane</keyword>
<dbReference type="PANTHER" id="PTHR30336:SF4">
    <property type="entry name" value="ENVELOPE BIOGENESIS FACTOR ELYC"/>
    <property type="match status" value="1"/>
</dbReference>
<name>A0A372DL45_9GAMM</name>
<proteinExistence type="predicted"/>
<feature type="transmembrane region" description="Helical" evidence="1">
    <location>
        <begin position="86"/>
        <end position="107"/>
    </location>
</feature>
<accession>A0A372DL45</accession>
<dbReference type="InterPro" id="IPR051599">
    <property type="entry name" value="Cell_Envelope_Assoc"/>
</dbReference>
<dbReference type="PANTHER" id="PTHR30336">
    <property type="entry name" value="INNER MEMBRANE PROTEIN, PROBABLE PERMEASE"/>
    <property type="match status" value="1"/>
</dbReference>
<comment type="caution">
    <text evidence="3">The sequence shown here is derived from an EMBL/GenBank/DDBJ whole genome shotgun (WGS) entry which is preliminary data.</text>
</comment>
<dbReference type="CDD" id="cd06259">
    <property type="entry name" value="YdcF-like"/>
    <property type="match status" value="1"/>
</dbReference>
<keyword evidence="4" id="KW-1185">Reference proteome</keyword>
<feature type="transmembrane region" description="Helical" evidence="1">
    <location>
        <begin position="54"/>
        <end position="74"/>
    </location>
</feature>
<evidence type="ECO:0000259" key="2">
    <source>
        <dbReference type="Pfam" id="PF02698"/>
    </source>
</evidence>
<dbReference type="Proteomes" id="UP000262917">
    <property type="component" value="Unassembled WGS sequence"/>
</dbReference>
<dbReference type="Gene3D" id="3.40.50.620">
    <property type="entry name" value="HUPs"/>
    <property type="match status" value="1"/>
</dbReference>
<dbReference type="GO" id="GO:0005886">
    <property type="term" value="C:plasma membrane"/>
    <property type="evidence" value="ECO:0007669"/>
    <property type="project" value="TreeGrafter"/>
</dbReference>
<keyword evidence="1" id="KW-1133">Transmembrane helix</keyword>
<organism evidence="3 4">
    <name type="scientific">Cognatiluteimonas weifangensis</name>
    <dbReference type="NCBI Taxonomy" id="2303539"/>
    <lineage>
        <taxon>Bacteria</taxon>
        <taxon>Pseudomonadati</taxon>
        <taxon>Pseudomonadota</taxon>
        <taxon>Gammaproteobacteria</taxon>
        <taxon>Lysobacterales</taxon>
        <taxon>Lysobacteraceae</taxon>
        <taxon>Cognatiluteimonas</taxon>
    </lineage>
</organism>
<evidence type="ECO:0000256" key="1">
    <source>
        <dbReference type="SAM" id="Phobius"/>
    </source>
</evidence>
<gene>
    <name evidence="3" type="ORF">D0Y53_07895</name>
</gene>
<evidence type="ECO:0000313" key="3">
    <source>
        <dbReference type="EMBL" id="RFP60283.1"/>
    </source>
</evidence>
<evidence type="ECO:0000313" key="4">
    <source>
        <dbReference type="Proteomes" id="UP000262917"/>
    </source>
</evidence>
<dbReference type="Pfam" id="PF02698">
    <property type="entry name" value="DUF218"/>
    <property type="match status" value="1"/>
</dbReference>
<dbReference type="AlphaFoldDB" id="A0A372DL45"/>
<keyword evidence="1" id="KW-0812">Transmembrane</keyword>
<protein>
    <submittedName>
        <fullName evidence="3">YdcF family protein</fullName>
    </submittedName>
</protein>
<dbReference type="EMBL" id="QVPD01000007">
    <property type="protein sequence ID" value="RFP60283.1"/>
    <property type="molecule type" value="Genomic_DNA"/>
</dbReference>
<dbReference type="InterPro" id="IPR014729">
    <property type="entry name" value="Rossmann-like_a/b/a_fold"/>
</dbReference>
<sequence length="304" mass="32944">MRRGRGCSPPVACSCCSMRFPSGCSTRDCAWRCGNGARGRHELHGNGEGTHMEWLLSPLTWLLVAGLFAAAGWRMRGHVAARGVRWIVAAAATLAVISLMAMTPLVANALASYLERPLAAAASCRSMPPSILVVLAGGVDRLPADDGDFSVLNVASRRRMEYAVRWWREHAHARLVISGREFRGDRPPRASLLAGYARALGMPADALLLERRSLNTWQSARSVAELFPPPARIALVTSAMHMPRARAAFRAAGFEVCPLPTDFRVVPVGPPGYLVPRSGALDKTEAALHELVGIAYYRWLGLLS</sequence>
<dbReference type="GO" id="GO:0000270">
    <property type="term" value="P:peptidoglycan metabolic process"/>
    <property type="evidence" value="ECO:0007669"/>
    <property type="project" value="TreeGrafter"/>
</dbReference>
<feature type="domain" description="DUF218" evidence="2">
    <location>
        <begin position="132"/>
        <end position="293"/>
    </location>
</feature>